<sequence length="474" mass="50122">MDDWGAAASGEWGEAPTASPAADAMDIEALVSRYEQDGPRVGLAEREAPCAAARAPTAAERDAAVAAASAAREVLLGFVDEPEAPQHLQPYYFPSKVGGKPAWLDPLHLPSAAELCCPECGDPLAFLLQLYASLDDRDDAFHRALFVFVCRRGPCLRAGAHGSIRALRAQLPRANPFYSFHPPQHAHERAAEGKMPLAGATQCAVCGLLGSSKCGRCHQAAYCSRLHQQLDWARHKPRCCTDVVGAPAAEGAPAAAPLARVSRAAASSSAAARAGPPRWTFPEYEVIIDAEPDVEAALGSADLSHEEQLLRMYREQAAAEAGAPGAGAQAADASAGGAIDSDDEFGDGEDIEATQDEAFHEFQRRASVEPEQCVRYCRHDDGAALWISALGRPDAVPPCPACGAARAFEFQVMPQLLTHLDIDSLEQSSIDWGTLAVYTCSASCAPPAREGAPLGAYADEFVWRQMPSAQGGLA</sequence>
<evidence type="ECO:0000256" key="1">
    <source>
        <dbReference type="ARBA" id="ARBA00022723"/>
    </source>
</evidence>
<dbReference type="AlphaFoldDB" id="A0A8J5X908"/>
<keyword evidence="3" id="KW-0862">Zinc</keyword>
<evidence type="ECO:0000256" key="3">
    <source>
        <dbReference type="ARBA" id="ARBA00022833"/>
    </source>
</evidence>
<dbReference type="OrthoDB" id="443682at2759"/>
<comment type="caution">
    <text evidence="7">The sequence shown here is derived from an EMBL/GenBank/DDBJ whole genome shotgun (WGS) entry which is preliminary data.</text>
</comment>
<dbReference type="PANTHER" id="PTHR12298:SF4">
    <property type="entry name" value="PROGRAMMED CELL DEATH PROTEIN 2"/>
    <property type="match status" value="1"/>
</dbReference>
<dbReference type="Gene3D" id="6.10.140.2220">
    <property type="match status" value="1"/>
</dbReference>
<evidence type="ECO:0000256" key="2">
    <source>
        <dbReference type="ARBA" id="ARBA00022771"/>
    </source>
</evidence>
<proteinExistence type="predicted"/>
<protein>
    <recommendedName>
        <fullName evidence="6">MYND-type domain-containing protein</fullName>
    </recommendedName>
</protein>
<feature type="compositionally biased region" description="Low complexity" evidence="5">
    <location>
        <begin position="1"/>
        <end position="15"/>
    </location>
</feature>
<feature type="region of interest" description="Disordered" evidence="5">
    <location>
        <begin position="1"/>
        <end position="21"/>
    </location>
</feature>
<organism evidence="7 8">
    <name type="scientific">Diacronema lutheri</name>
    <name type="common">Unicellular marine alga</name>
    <name type="synonym">Monochrysis lutheri</name>
    <dbReference type="NCBI Taxonomy" id="2081491"/>
    <lineage>
        <taxon>Eukaryota</taxon>
        <taxon>Haptista</taxon>
        <taxon>Haptophyta</taxon>
        <taxon>Pavlovophyceae</taxon>
        <taxon>Pavlovales</taxon>
        <taxon>Pavlovaceae</taxon>
        <taxon>Diacronema</taxon>
    </lineage>
</organism>
<dbReference type="Pfam" id="PF04194">
    <property type="entry name" value="PDCD2_C"/>
    <property type="match status" value="1"/>
</dbReference>
<evidence type="ECO:0000259" key="6">
    <source>
        <dbReference type="PROSITE" id="PS50865"/>
    </source>
</evidence>
<dbReference type="Proteomes" id="UP000751190">
    <property type="component" value="Unassembled WGS sequence"/>
</dbReference>
<dbReference type="InterPro" id="IPR007320">
    <property type="entry name" value="PDCD2_C"/>
</dbReference>
<dbReference type="GO" id="GO:0005737">
    <property type="term" value="C:cytoplasm"/>
    <property type="evidence" value="ECO:0007669"/>
    <property type="project" value="InterPro"/>
</dbReference>
<keyword evidence="8" id="KW-1185">Reference proteome</keyword>
<dbReference type="Pfam" id="PF01753">
    <property type="entry name" value="zf-MYND"/>
    <property type="match status" value="1"/>
</dbReference>
<accession>A0A8J5X908</accession>
<evidence type="ECO:0000256" key="5">
    <source>
        <dbReference type="SAM" id="MobiDB-lite"/>
    </source>
</evidence>
<gene>
    <name evidence="7" type="ORF">KFE25_004242</name>
</gene>
<dbReference type="PROSITE" id="PS50865">
    <property type="entry name" value="ZF_MYND_2"/>
    <property type="match status" value="1"/>
</dbReference>
<dbReference type="InterPro" id="IPR002893">
    <property type="entry name" value="Znf_MYND"/>
</dbReference>
<evidence type="ECO:0000313" key="7">
    <source>
        <dbReference type="EMBL" id="KAG8458908.1"/>
    </source>
</evidence>
<reference evidence="7" key="1">
    <citation type="submission" date="2021-05" db="EMBL/GenBank/DDBJ databases">
        <title>The genome of the haptophyte Pavlova lutheri (Diacronema luteri, Pavlovales) - a model for lipid biosynthesis in eukaryotic algae.</title>
        <authorList>
            <person name="Hulatt C.J."/>
            <person name="Posewitz M.C."/>
        </authorList>
    </citation>
    <scope>NUCLEOTIDE SEQUENCE</scope>
    <source>
        <strain evidence="7">NIVA-4/92</strain>
    </source>
</reference>
<feature type="domain" description="MYND-type" evidence="6">
    <location>
        <begin position="203"/>
        <end position="239"/>
    </location>
</feature>
<dbReference type="OMA" id="HQVIRYS"/>
<dbReference type="SUPFAM" id="SSF144232">
    <property type="entry name" value="HIT/MYND zinc finger-like"/>
    <property type="match status" value="1"/>
</dbReference>
<keyword evidence="2 4" id="KW-0863">Zinc-finger</keyword>
<evidence type="ECO:0000256" key="4">
    <source>
        <dbReference type="PROSITE-ProRule" id="PRU00134"/>
    </source>
</evidence>
<dbReference type="EMBL" id="JAGTXO010000046">
    <property type="protein sequence ID" value="KAG8458908.1"/>
    <property type="molecule type" value="Genomic_DNA"/>
</dbReference>
<keyword evidence="1" id="KW-0479">Metal-binding</keyword>
<name>A0A8J5X908_DIALT</name>
<dbReference type="PANTHER" id="PTHR12298">
    <property type="entry name" value="PCDC2 PROGRAMMED CELL DEATH PROTEIN 2 -RELATED"/>
    <property type="match status" value="1"/>
</dbReference>
<dbReference type="GO" id="GO:0008270">
    <property type="term" value="F:zinc ion binding"/>
    <property type="evidence" value="ECO:0007669"/>
    <property type="project" value="UniProtKB-KW"/>
</dbReference>
<evidence type="ECO:0000313" key="8">
    <source>
        <dbReference type="Proteomes" id="UP000751190"/>
    </source>
</evidence>